<comment type="catalytic activity">
    <reaction evidence="6">
        <text>a 6-O-methyl-2'-deoxyguanosine in DNA + L-cysteinyl-[protein] = S-methyl-L-cysteinyl-[protein] + a 2'-deoxyguanosine in DNA</text>
        <dbReference type="Rhea" id="RHEA:24000"/>
        <dbReference type="Rhea" id="RHEA-COMP:10131"/>
        <dbReference type="Rhea" id="RHEA-COMP:10132"/>
        <dbReference type="Rhea" id="RHEA-COMP:11367"/>
        <dbReference type="Rhea" id="RHEA-COMP:11368"/>
        <dbReference type="ChEBI" id="CHEBI:29950"/>
        <dbReference type="ChEBI" id="CHEBI:82612"/>
        <dbReference type="ChEBI" id="CHEBI:85445"/>
        <dbReference type="ChEBI" id="CHEBI:85448"/>
        <dbReference type="EC" id="2.1.1.63"/>
    </reaction>
</comment>
<dbReference type="CDD" id="cd06445">
    <property type="entry name" value="ATase"/>
    <property type="match status" value="1"/>
</dbReference>
<protein>
    <submittedName>
        <fullName evidence="8">Methylated-DNA--[protein]-cysteine S-methyltransferase</fullName>
        <ecNumber evidence="8">2.1.1.63</ecNumber>
    </submittedName>
</protein>
<dbReference type="InterPro" id="IPR014048">
    <property type="entry name" value="MethylDNA_cys_MeTrfase_DNA-bd"/>
</dbReference>
<evidence type="ECO:0000256" key="5">
    <source>
        <dbReference type="ARBA" id="ARBA00023204"/>
    </source>
</evidence>
<feature type="domain" description="Methylated-DNA-[protein]-cysteine S-methyltransferase DNA binding" evidence="7">
    <location>
        <begin position="88"/>
        <end position="169"/>
    </location>
</feature>
<comment type="caution">
    <text evidence="8">The sequence shown here is derived from an EMBL/GenBank/DDBJ whole genome shotgun (WGS) entry which is preliminary data.</text>
</comment>
<comment type="catalytic activity">
    <reaction evidence="1">
        <text>a 4-O-methyl-thymidine in DNA + L-cysteinyl-[protein] = a thymidine in DNA + S-methyl-L-cysteinyl-[protein]</text>
        <dbReference type="Rhea" id="RHEA:53428"/>
        <dbReference type="Rhea" id="RHEA-COMP:10131"/>
        <dbReference type="Rhea" id="RHEA-COMP:10132"/>
        <dbReference type="Rhea" id="RHEA-COMP:13555"/>
        <dbReference type="Rhea" id="RHEA-COMP:13556"/>
        <dbReference type="ChEBI" id="CHEBI:29950"/>
        <dbReference type="ChEBI" id="CHEBI:82612"/>
        <dbReference type="ChEBI" id="CHEBI:137386"/>
        <dbReference type="ChEBI" id="CHEBI:137387"/>
        <dbReference type="EC" id="2.1.1.63"/>
    </reaction>
</comment>
<gene>
    <name evidence="8" type="ORF">R2G56_02355</name>
</gene>
<dbReference type="GO" id="GO:0003908">
    <property type="term" value="F:methylated-DNA-[protein]-cysteine S-methyltransferase activity"/>
    <property type="evidence" value="ECO:0007669"/>
    <property type="project" value="UniProtKB-EC"/>
</dbReference>
<dbReference type="PROSITE" id="PS00374">
    <property type="entry name" value="MGMT"/>
    <property type="match status" value="1"/>
</dbReference>
<evidence type="ECO:0000259" key="7">
    <source>
        <dbReference type="Pfam" id="PF01035"/>
    </source>
</evidence>
<sequence length="184" mass="19390">MSVPGHHVFETAYGFCGAGWSDAGLVRFVLPTPEPDAVEQQLKARLPDAATSTPSGAMAGLVAATQRYFAGSEEDFSGFTLDLSGISPFHRTLYTAMRRLAYGETTTYGALCESVGFPRATRETGAAMGRNPMPLIIPCHRVLAAGGKIGGFSAHGGIATKQKMLAMENARSPNAEPAQASFSF</sequence>
<evidence type="ECO:0000256" key="4">
    <source>
        <dbReference type="ARBA" id="ARBA00022763"/>
    </source>
</evidence>
<dbReference type="SUPFAM" id="SSF53155">
    <property type="entry name" value="Methylated DNA-protein cysteine methyltransferase domain"/>
    <property type="match status" value="1"/>
</dbReference>
<dbReference type="InterPro" id="IPR036217">
    <property type="entry name" value="MethylDNA_cys_MeTrfase_DNAb"/>
</dbReference>
<dbReference type="EMBL" id="JAWLIP010000001">
    <property type="protein sequence ID" value="MDV6225116.1"/>
    <property type="molecule type" value="Genomic_DNA"/>
</dbReference>
<accession>A0ABU4AFS8</accession>
<keyword evidence="5" id="KW-0234">DNA repair</keyword>
<keyword evidence="9" id="KW-1185">Reference proteome</keyword>
<evidence type="ECO:0000256" key="3">
    <source>
        <dbReference type="ARBA" id="ARBA00022679"/>
    </source>
</evidence>
<dbReference type="PANTHER" id="PTHR10815">
    <property type="entry name" value="METHYLATED-DNA--PROTEIN-CYSTEINE METHYLTRANSFERASE"/>
    <property type="match status" value="1"/>
</dbReference>
<dbReference type="InterPro" id="IPR036631">
    <property type="entry name" value="MGMT_N_sf"/>
</dbReference>
<dbReference type="InterPro" id="IPR001497">
    <property type="entry name" value="MethylDNA_cys_MeTrfase_AS"/>
</dbReference>
<keyword evidence="4" id="KW-0227">DNA damage</keyword>
<dbReference type="RefSeq" id="WP_317560332.1">
    <property type="nucleotide sequence ID" value="NZ_JAWLIP010000001.1"/>
</dbReference>
<dbReference type="Pfam" id="PF01035">
    <property type="entry name" value="DNA_binding_1"/>
    <property type="match status" value="1"/>
</dbReference>
<dbReference type="Gene3D" id="1.10.10.10">
    <property type="entry name" value="Winged helix-like DNA-binding domain superfamily/Winged helix DNA-binding domain"/>
    <property type="match status" value="1"/>
</dbReference>
<evidence type="ECO:0000256" key="6">
    <source>
        <dbReference type="ARBA" id="ARBA00049348"/>
    </source>
</evidence>
<dbReference type="NCBIfam" id="TIGR00589">
    <property type="entry name" value="ogt"/>
    <property type="match status" value="1"/>
</dbReference>
<organism evidence="8 9">
    <name type="scientific">Nitratireductor aquimarinus</name>
    <dbReference type="NCBI Taxonomy" id="889300"/>
    <lineage>
        <taxon>Bacteria</taxon>
        <taxon>Pseudomonadati</taxon>
        <taxon>Pseudomonadota</taxon>
        <taxon>Alphaproteobacteria</taxon>
        <taxon>Hyphomicrobiales</taxon>
        <taxon>Phyllobacteriaceae</taxon>
        <taxon>Nitratireductor</taxon>
    </lineage>
</organism>
<dbReference type="PANTHER" id="PTHR10815:SF5">
    <property type="entry name" value="METHYLATED-DNA--PROTEIN-CYSTEINE METHYLTRANSFERASE"/>
    <property type="match status" value="1"/>
</dbReference>
<dbReference type="InterPro" id="IPR036388">
    <property type="entry name" value="WH-like_DNA-bd_sf"/>
</dbReference>
<name>A0ABU4AFS8_9HYPH</name>
<evidence type="ECO:0000256" key="2">
    <source>
        <dbReference type="ARBA" id="ARBA00022603"/>
    </source>
</evidence>
<dbReference type="EC" id="2.1.1.63" evidence="8"/>
<dbReference type="Proteomes" id="UP001185659">
    <property type="component" value="Unassembled WGS sequence"/>
</dbReference>
<dbReference type="GO" id="GO:0032259">
    <property type="term" value="P:methylation"/>
    <property type="evidence" value="ECO:0007669"/>
    <property type="project" value="UniProtKB-KW"/>
</dbReference>
<dbReference type="SUPFAM" id="SSF46767">
    <property type="entry name" value="Methylated DNA-protein cysteine methyltransferase, C-terminal domain"/>
    <property type="match status" value="1"/>
</dbReference>
<reference evidence="8 9" key="1">
    <citation type="submission" date="2023-10" db="EMBL/GenBank/DDBJ databases">
        <authorList>
            <person name="Venkata Ramana C."/>
            <person name="Sasikala C."/>
            <person name="Dhurka M."/>
        </authorList>
    </citation>
    <scope>NUCLEOTIDE SEQUENCE [LARGE SCALE GENOMIC DNA]</scope>
    <source>
        <strain evidence="8 9">KCTC 32151</strain>
    </source>
</reference>
<keyword evidence="3 8" id="KW-0808">Transferase</keyword>
<evidence type="ECO:0000256" key="1">
    <source>
        <dbReference type="ARBA" id="ARBA00001286"/>
    </source>
</evidence>
<keyword evidence="2 8" id="KW-0489">Methyltransferase</keyword>
<proteinExistence type="predicted"/>
<evidence type="ECO:0000313" key="9">
    <source>
        <dbReference type="Proteomes" id="UP001185659"/>
    </source>
</evidence>
<evidence type="ECO:0000313" key="8">
    <source>
        <dbReference type="EMBL" id="MDV6225116.1"/>
    </source>
</evidence>